<keyword evidence="3 4" id="KW-0418">Kinase</keyword>
<dbReference type="InterPro" id="IPR018485">
    <property type="entry name" value="FGGY_C"/>
</dbReference>
<dbReference type="PROSITE" id="PS00445">
    <property type="entry name" value="FGGY_KINASES_2"/>
    <property type="match status" value="1"/>
</dbReference>
<dbReference type="OrthoDB" id="9805576at2"/>
<evidence type="ECO:0000256" key="2">
    <source>
        <dbReference type="ARBA" id="ARBA00022679"/>
    </source>
</evidence>
<evidence type="ECO:0000256" key="4">
    <source>
        <dbReference type="RuleBase" id="RU003733"/>
    </source>
</evidence>
<dbReference type="GO" id="GO:0005975">
    <property type="term" value="P:carbohydrate metabolic process"/>
    <property type="evidence" value="ECO:0007669"/>
    <property type="project" value="InterPro"/>
</dbReference>
<dbReference type="Gene3D" id="3.30.420.40">
    <property type="match status" value="2"/>
</dbReference>
<evidence type="ECO:0000259" key="5">
    <source>
        <dbReference type="Pfam" id="PF00370"/>
    </source>
</evidence>
<dbReference type="InterPro" id="IPR018483">
    <property type="entry name" value="Carb_kinase_FGGY_CS"/>
</dbReference>
<dbReference type="AlphaFoldDB" id="A0A167FSX0"/>
<proteinExistence type="inferred from homology"/>
<dbReference type="InterPro" id="IPR050406">
    <property type="entry name" value="FGGY_Carb_Kinase"/>
</dbReference>
<dbReference type="Proteomes" id="UP000077134">
    <property type="component" value="Unassembled WGS sequence"/>
</dbReference>
<evidence type="ECO:0000256" key="3">
    <source>
        <dbReference type="ARBA" id="ARBA00022777"/>
    </source>
</evidence>
<dbReference type="InterPro" id="IPR000577">
    <property type="entry name" value="Carb_kinase_FGGY"/>
</dbReference>
<comment type="caution">
    <text evidence="7">The sequence shown here is derived from an EMBL/GenBank/DDBJ whole genome shotgun (WGS) entry which is preliminary data.</text>
</comment>
<evidence type="ECO:0000259" key="6">
    <source>
        <dbReference type="Pfam" id="PF02782"/>
    </source>
</evidence>
<evidence type="ECO:0000313" key="7">
    <source>
        <dbReference type="EMBL" id="OAB76869.1"/>
    </source>
</evidence>
<dbReference type="PANTHER" id="PTHR43095:SF2">
    <property type="entry name" value="GLUCONOKINASE"/>
    <property type="match status" value="1"/>
</dbReference>
<feature type="domain" description="Carbohydrate kinase FGGY N-terminal" evidence="5">
    <location>
        <begin position="8"/>
        <end position="251"/>
    </location>
</feature>
<dbReference type="STRING" id="1763538.LPB68_19155"/>
<keyword evidence="8" id="KW-1185">Reference proteome</keyword>
<dbReference type="PIRSF" id="PIRSF000538">
    <property type="entry name" value="GlpK"/>
    <property type="match status" value="1"/>
</dbReference>
<name>A0A167FSX0_9BACL</name>
<feature type="domain" description="Carbohydrate kinase FGGY C-terminal" evidence="6">
    <location>
        <begin position="261"/>
        <end position="456"/>
    </location>
</feature>
<dbReference type="EMBL" id="LSFN01000005">
    <property type="protein sequence ID" value="OAB76869.1"/>
    <property type="molecule type" value="Genomic_DNA"/>
</dbReference>
<dbReference type="InterPro" id="IPR043129">
    <property type="entry name" value="ATPase_NBD"/>
</dbReference>
<evidence type="ECO:0000256" key="1">
    <source>
        <dbReference type="ARBA" id="ARBA00009156"/>
    </source>
</evidence>
<protein>
    <submittedName>
        <fullName evidence="7">Gluconokinase</fullName>
    </submittedName>
</protein>
<dbReference type="GO" id="GO:0016301">
    <property type="term" value="F:kinase activity"/>
    <property type="evidence" value="ECO:0007669"/>
    <property type="project" value="UniProtKB-KW"/>
</dbReference>
<dbReference type="Pfam" id="PF02782">
    <property type="entry name" value="FGGY_C"/>
    <property type="match status" value="1"/>
</dbReference>
<dbReference type="PANTHER" id="PTHR43095">
    <property type="entry name" value="SUGAR KINASE"/>
    <property type="match status" value="1"/>
</dbReference>
<dbReference type="Pfam" id="PF00370">
    <property type="entry name" value="FGGY_N"/>
    <property type="match status" value="1"/>
</dbReference>
<keyword evidence="2 4" id="KW-0808">Transferase</keyword>
<organism evidence="7 8">
    <name type="scientific">Paenibacillus crassostreae</name>
    <dbReference type="NCBI Taxonomy" id="1763538"/>
    <lineage>
        <taxon>Bacteria</taxon>
        <taxon>Bacillati</taxon>
        <taxon>Bacillota</taxon>
        <taxon>Bacilli</taxon>
        <taxon>Bacillales</taxon>
        <taxon>Paenibacillaceae</taxon>
        <taxon>Paenibacillus</taxon>
    </lineage>
</organism>
<evidence type="ECO:0000313" key="8">
    <source>
        <dbReference type="Proteomes" id="UP000077134"/>
    </source>
</evidence>
<dbReference type="CDD" id="cd07770">
    <property type="entry name" value="ASKHA_NBD_FGGY_GntK"/>
    <property type="match status" value="1"/>
</dbReference>
<dbReference type="InterPro" id="IPR018484">
    <property type="entry name" value="FGGY_N"/>
</dbReference>
<dbReference type="PROSITE" id="PS00933">
    <property type="entry name" value="FGGY_KINASES_1"/>
    <property type="match status" value="1"/>
</dbReference>
<sequence>MNNEQNVVIAVDIGTTSVKTLVIDVAGQVKGVHSIGYPLDVPQADMAEQDPEHIFQAVVDGIQAVILSTGVEKDDILCVSFSSAMHSLIVMDEHHRPLTPSIIWADQRSVDAAEELITSGIGQSIYQSTGTPIHPMSPLTKLIWLQKNRPEIYKQASKFIGIKEYIFYRLFNEYTIDYSIASATGMFNIHQLAWDAQALQVTGVELHQLSEPVPTTHIIKGMVPEYASMIGINEGTPFVIGASDGVLANLGIGVMDSSEVAVTIGTSSAVRAVVRKPTLDPEGRLFCYALAEDYWIIGGASNNGGVALRWTVEQLFSDGAAPLSHQQLEQYTSFLEIAKQAPAGSNGLLFLPLLTGERAPFWDAKARGVYFGLSISHHKAHMLRAAMEGIIFQIGSIVSLMEGLSVTPSLIRASGGVLRSEIICQMMADVLGIPVEIPEVIESSGLGAAKLGLYAMGMIDSLVDSSSSSKNSSQVRFEPNEQNHQIYQQLLPLYQQVYNQLKDSFKQIAKFQVSDSSNIKEMTT</sequence>
<dbReference type="GO" id="GO:0016773">
    <property type="term" value="F:phosphotransferase activity, alcohol group as acceptor"/>
    <property type="evidence" value="ECO:0007669"/>
    <property type="project" value="InterPro"/>
</dbReference>
<dbReference type="KEGG" id="pcx:LPB68_19155"/>
<dbReference type="RefSeq" id="WP_068656003.1">
    <property type="nucleotide sequence ID" value="NZ_CP017770.1"/>
</dbReference>
<gene>
    <name evidence="7" type="ORF">PNBC_05585</name>
</gene>
<dbReference type="SUPFAM" id="SSF53067">
    <property type="entry name" value="Actin-like ATPase domain"/>
    <property type="match status" value="2"/>
</dbReference>
<comment type="similarity">
    <text evidence="1 4">Belongs to the FGGY kinase family.</text>
</comment>
<accession>A0A167FSX0</accession>
<reference evidence="7 8" key="1">
    <citation type="submission" date="2016-02" db="EMBL/GenBank/DDBJ databases">
        <title>Paenibacillus sp. LPB0068, isolated from Crassostrea gigas.</title>
        <authorList>
            <person name="Shin S.-K."/>
            <person name="Yi H."/>
        </authorList>
    </citation>
    <scope>NUCLEOTIDE SEQUENCE [LARGE SCALE GENOMIC DNA]</scope>
    <source>
        <strain evidence="7 8">LPB0068</strain>
    </source>
</reference>